<evidence type="ECO:0000256" key="6">
    <source>
        <dbReference type="ARBA" id="ARBA00022729"/>
    </source>
</evidence>
<evidence type="ECO:0000256" key="3">
    <source>
        <dbReference type="ARBA" id="ARBA00008725"/>
    </source>
</evidence>
<dbReference type="Pfam" id="PF12849">
    <property type="entry name" value="PBP_like_2"/>
    <property type="match status" value="2"/>
</dbReference>
<evidence type="ECO:0000256" key="10">
    <source>
        <dbReference type="SAM" id="SignalP"/>
    </source>
</evidence>
<reference evidence="12 13" key="1">
    <citation type="submission" date="2018-08" db="EMBL/GenBank/DDBJ databases">
        <title>A genome reference for cultivated species of the human gut microbiota.</title>
        <authorList>
            <person name="Zou Y."/>
            <person name="Xue W."/>
            <person name="Luo G."/>
        </authorList>
    </citation>
    <scope>NUCLEOTIDE SEQUENCE [LARGE SCALE GENOMIC DNA]</scope>
    <source>
        <strain evidence="12 13">AM07-24</strain>
    </source>
</reference>
<gene>
    <name evidence="12" type="ORF">DW099_00080</name>
</gene>
<dbReference type="PROSITE" id="PS51257">
    <property type="entry name" value="PROKAR_LIPOPROTEIN"/>
    <property type="match status" value="1"/>
</dbReference>
<dbReference type="STRING" id="1776384.GCA_900086585_02239"/>
<accession>A0A415E5G2</accession>
<evidence type="ECO:0000256" key="2">
    <source>
        <dbReference type="ARBA" id="ARBA00004193"/>
    </source>
</evidence>
<dbReference type="InterPro" id="IPR050811">
    <property type="entry name" value="Phosphate_ABC_transporter"/>
</dbReference>
<feature type="domain" description="PBP" evidence="11">
    <location>
        <begin position="181"/>
        <end position="292"/>
    </location>
</feature>
<dbReference type="AlphaFoldDB" id="A0A415E5G2"/>
<dbReference type="GO" id="GO:0006817">
    <property type="term" value="P:phosphate ion transport"/>
    <property type="evidence" value="ECO:0007669"/>
    <property type="project" value="UniProtKB-KW"/>
</dbReference>
<evidence type="ECO:0000259" key="11">
    <source>
        <dbReference type="Pfam" id="PF12849"/>
    </source>
</evidence>
<evidence type="ECO:0000313" key="13">
    <source>
        <dbReference type="Proteomes" id="UP000284841"/>
    </source>
</evidence>
<feature type="chain" id="PRO_5038620909" evidence="10">
    <location>
        <begin position="23"/>
        <end position="294"/>
    </location>
</feature>
<feature type="compositionally biased region" description="Basic and acidic residues" evidence="9">
    <location>
        <begin position="34"/>
        <end position="48"/>
    </location>
</feature>
<dbReference type="InterPro" id="IPR024370">
    <property type="entry name" value="PBP_domain"/>
</dbReference>
<dbReference type="GO" id="GO:0005886">
    <property type="term" value="C:plasma membrane"/>
    <property type="evidence" value="ECO:0007669"/>
    <property type="project" value="UniProtKB-SubCell"/>
</dbReference>
<dbReference type="PANTHER" id="PTHR30570">
    <property type="entry name" value="PERIPLASMIC PHOSPHATE BINDING COMPONENT OF PHOSPHATE ABC TRANSPORTER"/>
    <property type="match status" value="1"/>
</dbReference>
<keyword evidence="5" id="KW-0813">Transport</keyword>
<comment type="function">
    <text evidence="1">Part of the ABC transporter complex PstSACB involved in phosphate import.</text>
</comment>
<dbReference type="Proteomes" id="UP000284841">
    <property type="component" value="Unassembled WGS sequence"/>
</dbReference>
<keyword evidence="6 10" id="KW-0732">Signal</keyword>
<proteinExistence type="inferred from homology"/>
<dbReference type="Gene3D" id="3.40.190.10">
    <property type="entry name" value="Periplasmic binding protein-like II"/>
    <property type="match status" value="3"/>
</dbReference>
<evidence type="ECO:0000256" key="5">
    <source>
        <dbReference type="ARBA" id="ARBA00022592"/>
    </source>
</evidence>
<evidence type="ECO:0000313" key="12">
    <source>
        <dbReference type="EMBL" id="RHJ89012.1"/>
    </source>
</evidence>
<keyword evidence="7" id="KW-0564">Palmitate</keyword>
<evidence type="ECO:0000256" key="8">
    <source>
        <dbReference type="ARBA" id="ARBA00023288"/>
    </source>
</evidence>
<evidence type="ECO:0000256" key="4">
    <source>
        <dbReference type="ARBA" id="ARBA00011529"/>
    </source>
</evidence>
<keyword evidence="8" id="KW-0449">Lipoprotein</keyword>
<dbReference type="PANTHER" id="PTHR30570:SF1">
    <property type="entry name" value="PHOSPHATE-BINDING PROTEIN PSTS"/>
    <property type="match status" value="1"/>
</dbReference>
<name>A0A415E5G2_9FIRM</name>
<evidence type="ECO:0000256" key="7">
    <source>
        <dbReference type="ARBA" id="ARBA00023139"/>
    </source>
</evidence>
<dbReference type="OrthoDB" id="9790048at2"/>
<dbReference type="SUPFAM" id="SSF53850">
    <property type="entry name" value="Periplasmic binding protein-like II"/>
    <property type="match status" value="2"/>
</dbReference>
<comment type="similarity">
    <text evidence="3">Belongs to the PstS family.</text>
</comment>
<protein>
    <submittedName>
        <fullName evidence="12">Phosphate ABC transporter substrate-binding protein</fullName>
    </submittedName>
</protein>
<feature type="region of interest" description="Disordered" evidence="9">
    <location>
        <begin position="27"/>
        <end position="48"/>
    </location>
</feature>
<evidence type="ECO:0000256" key="9">
    <source>
        <dbReference type="SAM" id="MobiDB-lite"/>
    </source>
</evidence>
<sequence length="294" mass="31245">MKKLKKILAVCLVMVLMGSLLTACGSDDGEGTDAGDKDIHVTSREEGSGTRGAFIELFGIEQKDENGEKMDHTIDSAEVTNSTSVMMQTIAGDDDAIGYISLGSLNDTVKALKVDGVEATLDNVKSGDYKVSRPFNIVTKKDASEATKDFVNYIMSEEGQAIVEEEGYVSQENTGAFKGKAVKGEVKISGSSSVTPLMEKLAEEYQKINKDVKVSVQQSDSTTGVTDATKGVSDIGMASRALTDEETAAGVDAKAIALDGIAVIVNLNNTLDEITSDSVLKIYTGEITKWSEVK</sequence>
<evidence type="ECO:0000256" key="1">
    <source>
        <dbReference type="ARBA" id="ARBA00002841"/>
    </source>
</evidence>
<comment type="caution">
    <text evidence="12">The sequence shown here is derived from an EMBL/GenBank/DDBJ whole genome shotgun (WGS) entry which is preliminary data.</text>
</comment>
<organism evidence="12 13">
    <name type="scientific">Emergencia timonensis</name>
    <dbReference type="NCBI Taxonomy" id="1776384"/>
    <lineage>
        <taxon>Bacteria</taxon>
        <taxon>Bacillati</taxon>
        <taxon>Bacillota</taxon>
        <taxon>Clostridia</taxon>
        <taxon>Peptostreptococcales</taxon>
        <taxon>Anaerovoracaceae</taxon>
        <taxon>Emergencia</taxon>
    </lineage>
</organism>
<feature type="domain" description="PBP" evidence="11">
    <location>
        <begin position="33"/>
        <end position="158"/>
    </location>
</feature>
<dbReference type="EMBL" id="QRMS01000001">
    <property type="protein sequence ID" value="RHJ89012.1"/>
    <property type="molecule type" value="Genomic_DNA"/>
</dbReference>
<dbReference type="RefSeq" id="WP_118333030.1">
    <property type="nucleotide sequence ID" value="NZ_AP025567.1"/>
</dbReference>
<keyword evidence="13" id="KW-1185">Reference proteome</keyword>
<feature type="signal peptide" evidence="10">
    <location>
        <begin position="1"/>
        <end position="22"/>
    </location>
</feature>
<keyword evidence="5" id="KW-0592">Phosphate transport</keyword>
<comment type="subcellular location">
    <subcellularLocation>
        <location evidence="2">Cell membrane</location>
        <topology evidence="2">Lipid-anchor</topology>
    </subcellularLocation>
</comment>
<comment type="subunit">
    <text evidence="4">The complex is composed of two ATP-binding proteins (PstB), two transmembrane proteins (PstC and PstA) and a solute-binding protein (PstS).</text>
</comment>